<dbReference type="InterPro" id="IPR051694">
    <property type="entry name" value="Immunoregulatory_rcpt-like"/>
</dbReference>
<evidence type="ECO:0000256" key="5">
    <source>
        <dbReference type="SAM" id="MobiDB-lite"/>
    </source>
</evidence>
<comment type="subcellular location">
    <subcellularLocation>
        <location evidence="1">Membrane</location>
        <topology evidence="1">Single-pass membrane protein</topology>
    </subcellularLocation>
</comment>
<feature type="compositionally biased region" description="Polar residues" evidence="5">
    <location>
        <begin position="315"/>
        <end position="327"/>
    </location>
</feature>
<evidence type="ECO:0000256" key="6">
    <source>
        <dbReference type="SAM" id="Phobius"/>
    </source>
</evidence>
<dbReference type="GO" id="GO:0016020">
    <property type="term" value="C:membrane"/>
    <property type="evidence" value="ECO:0007669"/>
    <property type="project" value="UniProtKB-SubCell"/>
</dbReference>
<feature type="compositionally biased region" description="Low complexity" evidence="5">
    <location>
        <begin position="356"/>
        <end position="376"/>
    </location>
</feature>
<feature type="compositionally biased region" description="Low complexity" evidence="5">
    <location>
        <begin position="198"/>
        <end position="209"/>
    </location>
</feature>
<feature type="region of interest" description="Disordered" evidence="5">
    <location>
        <begin position="126"/>
        <end position="161"/>
    </location>
</feature>
<organism evidence="7 8">
    <name type="scientific">Fusarium duplospermum</name>
    <dbReference type="NCBI Taxonomy" id="1325734"/>
    <lineage>
        <taxon>Eukaryota</taxon>
        <taxon>Fungi</taxon>
        <taxon>Dikarya</taxon>
        <taxon>Ascomycota</taxon>
        <taxon>Pezizomycotina</taxon>
        <taxon>Sordariomycetes</taxon>
        <taxon>Hypocreomycetidae</taxon>
        <taxon>Hypocreales</taxon>
        <taxon>Nectriaceae</taxon>
        <taxon>Fusarium</taxon>
        <taxon>Fusarium solani species complex</taxon>
    </lineage>
</organism>
<feature type="transmembrane region" description="Helical" evidence="6">
    <location>
        <begin position="12"/>
        <end position="38"/>
    </location>
</feature>
<dbReference type="GO" id="GO:0071944">
    <property type="term" value="C:cell periphery"/>
    <property type="evidence" value="ECO:0007669"/>
    <property type="project" value="UniProtKB-ARBA"/>
</dbReference>
<sequence>MGPFLFFPFSPLLSPSIVLHALIPLYLCFLPLFVIMGVTSAASTATRCKPGEKRWDCNPEFEWSGCCDYDPCFASDGCIFLNMPSSLPQFITESERQTKTGMITSTITRPTRTADEEDLSWPTISIEESTQADDATATETEMEESASKIMTDSGTTRTIANPNKVTITKHTLIITDKTPPSLPEVTSISSSWVDVVTSPTSGSTGIGSPAQTNASDPFAGDNGDSSPPTGTIVGAAVGGAAALAILGVLVFTLLRRRRLNQDNSGMADGGDDNGEKNQWLGYGVSPHTTGTREDHDPFAPFGGRADRTDDPFRPPSNTYEMDGTSNVPVELPAVKFSDARDDPRPQFHPQAHPHTRSQSQTQSQFHSTGSGSGSMSATPSYGHPVQPAGPVDPRANLNASLRERQQHTYVNHWNQYRALGQDER</sequence>
<evidence type="ECO:0000313" key="7">
    <source>
        <dbReference type="EMBL" id="RSL50790.1"/>
    </source>
</evidence>
<feature type="compositionally biased region" description="Polar residues" evidence="5">
    <location>
        <begin position="148"/>
        <end position="161"/>
    </location>
</feature>
<dbReference type="PANTHER" id="PTHR15549">
    <property type="entry name" value="PAIRED IMMUNOGLOBULIN-LIKE TYPE 2 RECEPTOR"/>
    <property type="match status" value="1"/>
</dbReference>
<evidence type="ECO:0000313" key="8">
    <source>
        <dbReference type="Proteomes" id="UP000288168"/>
    </source>
</evidence>
<comment type="caution">
    <text evidence="7">The sequence shown here is derived from an EMBL/GenBank/DDBJ whole genome shotgun (WGS) entry which is preliminary data.</text>
</comment>
<evidence type="ECO:0000256" key="1">
    <source>
        <dbReference type="ARBA" id="ARBA00004167"/>
    </source>
</evidence>
<evidence type="ECO:0000256" key="4">
    <source>
        <dbReference type="ARBA" id="ARBA00023136"/>
    </source>
</evidence>
<feature type="region of interest" description="Disordered" evidence="5">
    <location>
        <begin position="261"/>
        <end position="395"/>
    </location>
</feature>
<keyword evidence="3 6" id="KW-1133">Transmembrane helix</keyword>
<keyword evidence="4 6" id="KW-0472">Membrane</keyword>
<feature type="compositionally biased region" description="Low complexity" evidence="5">
    <location>
        <begin position="127"/>
        <end position="139"/>
    </location>
</feature>
<proteinExistence type="predicted"/>
<evidence type="ECO:0000256" key="3">
    <source>
        <dbReference type="ARBA" id="ARBA00022989"/>
    </source>
</evidence>
<keyword evidence="2 6" id="KW-0812">Transmembrane</keyword>
<accession>A0A428PCI4</accession>
<dbReference type="AlphaFoldDB" id="A0A428PCI4"/>
<dbReference type="OrthoDB" id="5431298at2759"/>
<name>A0A428PCI4_9HYPO</name>
<feature type="region of interest" description="Disordered" evidence="5">
    <location>
        <begin position="198"/>
        <end position="227"/>
    </location>
</feature>
<reference evidence="7 8" key="1">
    <citation type="submission" date="2017-06" db="EMBL/GenBank/DDBJ databases">
        <title>Comparative genomic analysis of Ambrosia Fusariam Clade fungi.</title>
        <authorList>
            <person name="Stajich J.E."/>
            <person name="Carrillo J."/>
            <person name="Kijimoto T."/>
            <person name="Eskalen A."/>
            <person name="O'Donnell K."/>
            <person name="Kasson M."/>
        </authorList>
    </citation>
    <scope>NUCLEOTIDE SEQUENCE [LARGE SCALE GENOMIC DNA]</scope>
    <source>
        <strain evidence="7 8">NRRL62584</strain>
    </source>
</reference>
<gene>
    <name evidence="7" type="ORF">CEP54_011734</name>
</gene>
<evidence type="ECO:0000256" key="2">
    <source>
        <dbReference type="ARBA" id="ARBA00022692"/>
    </source>
</evidence>
<dbReference type="Proteomes" id="UP000288168">
    <property type="component" value="Unassembled WGS sequence"/>
</dbReference>
<feature type="transmembrane region" description="Helical" evidence="6">
    <location>
        <begin position="232"/>
        <end position="254"/>
    </location>
</feature>
<keyword evidence="8" id="KW-1185">Reference proteome</keyword>
<dbReference type="EMBL" id="NKCI01000158">
    <property type="protein sequence ID" value="RSL50790.1"/>
    <property type="molecule type" value="Genomic_DNA"/>
</dbReference>
<protein>
    <submittedName>
        <fullName evidence="7">Uncharacterized protein</fullName>
    </submittedName>
</protein>